<evidence type="ECO:0000313" key="2">
    <source>
        <dbReference type="Proteomes" id="UP001303899"/>
    </source>
</evidence>
<evidence type="ECO:0008006" key="3">
    <source>
        <dbReference type="Google" id="ProtNLM"/>
    </source>
</evidence>
<dbReference type="Proteomes" id="UP001303899">
    <property type="component" value="Unassembled WGS sequence"/>
</dbReference>
<organism evidence="1 2">
    <name type="scientific">Arcicella gelida</name>
    <dbReference type="NCBI Taxonomy" id="2984195"/>
    <lineage>
        <taxon>Bacteria</taxon>
        <taxon>Pseudomonadati</taxon>
        <taxon>Bacteroidota</taxon>
        <taxon>Cytophagia</taxon>
        <taxon>Cytophagales</taxon>
        <taxon>Flectobacillaceae</taxon>
        <taxon>Arcicella</taxon>
    </lineage>
</organism>
<name>A0ABU5S9Z0_9BACT</name>
<accession>A0ABU5S9Z0</accession>
<dbReference type="EMBL" id="JAYGIL010000033">
    <property type="protein sequence ID" value="MEA5405284.1"/>
    <property type="molecule type" value="Genomic_DNA"/>
</dbReference>
<reference evidence="1 2" key="1">
    <citation type="submission" date="2023-12" db="EMBL/GenBank/DDBJ databases">
        <title>Novel species of the genus Arcicella isolated from rivers.</title>
        <authorList>
            <person name="Lu H."/>
        </authorList>
    </citation>
    <scope>NUCLEOTIDE SEQUENCE [LARGE SCALE GENOMIC DNA]</scope>
    <source>
        <strain evidence="1 2">DC2W</strain>
    </source>
</reference>
<comment type="caution">
    <text evidence="1">The sequence shown here is derived from an EMBL/GenBank/DDBJ whole genome shotgun (WGS) entry which is preliminary data.</text>
</comment>
<sequence length="182" mass="20935">MKNTLILLLGIFVGSLNLIFNFKPASLEVQKEEKLIATAKAPLVMDTSPNDAKEMISNLYAFMKKNPEKTPALFNRSYALDFRYFNQIIEKHDLVNFANDPANKSEVLKIRIYPALRKQGNTEALTFIMMIEKDGKMLWDSNNPNSPQLEIQDQMGLCPPACFFENDLFTESEWRKKTSLYN</sequence>
<gene>
    <name evidence="1" type="ORF">VB776_20270</name>
</gene>
<dbReference type="RefSeq" id="WP_323698697.1">
    <property type="nucleotide sequence ID" value="NZ_JAYGIL010000033.1"/>
</dbReference>
<keyword evidence="2" id="KW-1185">Reference proteome</keyword>
<protein>
    <recommendedName>
        <fullName evidence="3">DUF4829 domain-containing protein</fullName>
    </recommendedName>
</protein>
<evidence type="ECO:0000313" key="1">
    <source>
        <dbReference type="EMBL" id="MEA5405284.1"/>
    </source>
</evidence>
<proteinExistence type="predicted"/>